<gene>
    <name evidence="2" type="ORF">EFY79_08795</name>
</gene>
<dbReference type="AlphaFoldDB" id="A0A3M9NIE9"/>
<keyword evidence="3" id="KW-1185">Reference proteome</keyword>
<sequence>MKHKVKKDALVVIGRLSYPSGSAPSNRVHLYCKALKHEKGFPFVINLHSTFTKPQKFDYLGRNDGIPFYYAQATIIREKRLLIRNFNKIRGLFNTVRMVRKIKKKHHPKVLFYTTETIDEFILFMFLKLMNVAIIKECSEIPSFIQDEKKGLKFHKFFLRMRVKMYNDIIVISDYLNCYYSKIFPQNKIFQIPILVDMSRFENIKIKAHSGKIITYIGMMGGNKDGLENLIEAMAIVKETNTTTRLHLVGSAPAADMARLKNKVKKLQLDETVAFLGKKSPEEIPPILCNSDILVLARPDTIQAKAGFPTKLGEYLACAKPVVITITGEIPKYLKDNESAYLSKPGDIYDFAEKIKFALSDQNAQVIGKNGYDIANNHFNYQLYGKRIFEILQSEE</sequence>
<dbReference type="Proteomes" id="UP000267223">
    <property type="component" value="Unassembled WGS sequence"/>
</dbReference>
<keyword evidence="2" id="KW-0808">Transferase</keyword>
<dbReference type="RefSeq" id="WP_123120323.1">
    <property type="nucleotide sequence ID" value="NZ_RJJR01000005.1"/>
</dbReference>
<protein>
    <submittedName>
        <fullName evidence="2">Glycosyltransferase</fullName>
    </submittedName>
</protein>
<proteinExistence type="predicted"/>
<dbReference type="Pfam" id="PF00534">
    <property type="entry name" value="Glycos_transf_1"/>
    <property type="match status" value="1"/>
</dbReference>
<dbReference type="PANTHER" id="PTHR12526">
    <property type="entry name" value="GLYCOSYLTRANSFERASE"/>
    <property type="match status" value="1"/>
</dbReference>
<name>A0A3M9NIE9_9BACT</name>
<dbReference type="GO" id="GO:0016757">
    <property type="term" value="F:glycosyltransferase activity"/>
    <property type="evidence" value="ECO:0007669"/>
    <property type="project" value="InterPro"/>
</dbReference>
<feature type="domain" description="Glycosyl transferase family 1" evidence="1">
    <location>
        <begin position="207"/>
        <end position="372"/>
    </location>
</feature>
<evidence type="ECO:0000259" key="1">
    <source>
        <dbReference type="Pfam" id="PF00534"/>
    </source>
</evidence>
<organism evidence="2 3">
    <name type="scientific">Hanamia caeni</name>
    <dbReference type="NCBI Taxonomy" id="2294116"/>
    <lineage>
        <taxon>Bacteria</taxon>
        <taxon>Pseudomonadati</taxon>
        <taxon>Bacteroidota</taxon>
        <taxon>Chitinophagia</taxon>
        <taxon>Chitinophagales</taxon>
        <taxon>Chitinophagaceae</taxon>
        <taxon>Hanamia</taxon>
    </lineage>
</organism>
<reference evidence="2 3" key="1">
    <citation type="submission" date="2018-11" db="EMBL/GenBank/DDBJ databases">
        <title>Draft genome sequence of Ferruginibacter sp. BO-59.</title>
        <authorList>
            <person name="Im W.T."/>
        </authorList>
    </citation>
    <scope>NUCLEOTIDE SEQUENCE [LARGE SCALE GENOMIC DNA]</scope>
    <source>
        <strain evidence="2 3">BO-59</strain>
    </source>
</reference>
<evidence type="ECO:0000313" key="3">
    <source>
        <dbReference type="Proteomes" id="UP000267223"/>
    </source>
</evidence>
<comment type="caution">
    <text evidence="2">The sequence shown here is derived from an EMBL/GenBank/DDBJ whole genome shotgun (WGS) entry which is preliminary data.</text>
</comment>
<dbReference type="InterPro" id="IPR001296">
    <property type="entry name" value="Glyco_trans_1"/>
</dbReference>
<evidence type="ECO:0000313" key="2">
    <source>
        <dbReference type="EMBL" id="RNI37481.1"/>
    </source>
</evidence>
<accession>A0A3M9NIE9</accession>
<dbReference type="EMBL" id="RJJR01000005">
    <property type="protein sequence ID" value="RNI37481.1"/>
    <property type="molecule type" value="Genomic_DNA"/>
</dbReference>
<dbReference type="Gene3D" id="3.40.50.2000">
    <property type="entry name" value="Glycogen Phosphorylase B"/>
    <property type="match status" value="2"/>
</dbReference>
<dbReference type="OrthoDB" id="9807209at2"/>
<dbReference type="SUPFAM" id="SSF53756">
    <property type="entry name" value="UDP-Glycosyltransferase/glycogen phosphorylase"/>
    <property type="match status" value="1"/>
</dbReference>
<dbReference type="PANTHER" id="PTHR12526:SF630">
    <property type="entry name" value="GLYCOSYLTRANSFERASE"/>
    <property type="match status" value="1"/>
</dbReference>